<reference evidence="3" key="1">
    <citation type="submission" date="2017-02" db="UniProtKB">
        <authorList>
            <consortium name="WormBaseParasite"/>
        </authorList>
    </citation>
    <scope>IDENTIFICATION</scope>
</reference>
<dbReference type="Proteomes" id="UP000036681">
    <property type="component" value="Unplaced"/>
</dbReference>
<dbReference type="AlphaFoldDB" id="A0A0M3IJY2"/>
<evidence type="ECO:0000313" key="3">
    <source>
        <dbReference type="WBParaSite" id="ALUE_0001901001-mRNA-1"/>
    </source>
</evidence>
<protein>
    <submittedName>
        <fullName evidence="3">Uncharacterized protein</fullName>
    </submittedName>
</protein>
<feature type="compositionally biased region" description="Polar residues" evidence="1">
    <location>
        <begin position="1"/>
        <end position="10"/>
    </location>
</feature>
<evidence type="ECO:0000313" key="2">
    <source>
        <dbReference type="Proteomes" id="UP000036681"/>
    </source>
</evidence>
<dbReference type="WBParaSite" id="ALUE_0001901001-mRNA-1">
    <property type="protein sequence ID" value="ALUE_0001901001-mRNA-1"/>
    <property type="gene ID" value="ALUE_0001901001"/>
</dbReference>
<sequence length="50" mass="5741">MPISSIQMNAISARTRRRRSDSRPLNERSPVWTVSRHGTIRTICPVKLHA</sequence>
<proteinExistence type="predicted"/>
<evidence type="ECO:0000256" key="1">
    <source>
        <dbReference type="SAM" id="MobiDB-lite"/>
    </source>
</evidence>
<organism evidence="2 3">
    <name type="scientific">Ascaris lumbricoides</name>
    <name type="common">Giant roundworm</name>
    <dbReference type="NCBI Taxonomy" id="6252"/>
    <lineage>
        <taxon>Eukaryota</taxon>
        <taxon>Metazoa</taxon>
        <taxon>Ecdysozoa</taxon>
        <taxon>Nematoda</taxon>
        <taxon>Chromadorea</taxon>
        <taxon>Rhabditida</taxon>
        <taxon>Spirurina</taxon>
        <taxon>Ascaridomorpha</taxon>
        <taxon>Ascaridoidea</taxon>
        <taxon>Ascarididae</taxon>
        <taxon>Ascaris</taxon>
    </lineage>
</organism>
<name>A0A0M3IJY2_ASCLU</name>
<feature type="region of interest" description="Disordered" evidence="1">
    <location>
        <begin position="1"/>
        <end position="29"/>
    </location>
</feature>
<keyword evidence="2" id="KW-1185">Reference proteome</keyword>
<accession>A0A0M3IJY2</accession>